<evidence type="ECO:0000259" key="6">
    <source>
        <dbReference type="Pfam" id="PF07980"/>
    </source>
</evidence>
<evidence type="ECO:0000256" key="1">
    <source>
        <dbReference type="ARBA" id="ARBA00004442"/>
    </source>
</evidence>
<comment type="caution">
    <text evidence="8">The sequence shown here is derived from an EMBL/GenBank/DDBJ whole genome shotgun (WGS) entry which is preliminary data.</text>
</comment>
<evidence type="ECO:0000313" key="9">
    <source>
        <dbReference type="Proteomes" id="UP000192277"/>
    </source>
</evidence>
<dbReference type="Pfam" id="PF14322">
    <property type="entry name" value="SusD-like_3"/>
    <property type="match status" value="1"/>
</dbReference>
<evidence type="ECO:0000256" key="4">
    <source>
        <dbReference type="ARBA" id="ARBA00023136"/>
    </source>
</evidence>
<dbReference type="InterPro" id="IPR011990">
    <property type="entry name" value="TPR-like_helical_dom_sf"/>
</dbReference>
<dbReference type="RefSeq" id="WP_014220211.1">
    <property type="nucleotide sequence ID" value="NZ_LWBO01000004.1"/>
</dbReference>
<reference evidence="8 9" key="1">
    <citation type="submission" date="2016-04" db="EMBL/GenBank/DDBJ databases">
        <authorList>
            <person name="Chen L."/>
            <person name="Zhuang W."/>
            <person name="Wang G."/>
        </authorList>
    </citation>
    <scope>NUCLEOTIDE SEQUENCE [LARGE SCALE GENOMIC DNA]</scope>
    <source>
        <strain evidence="9">GR20</strain>
    </source>
</reference>
<evidence type="ECO:0000313" key="8">
    <source>
        <dbReference type="EMBL" id="OQP52167.1"/>
    </source>
</evidence>
<accession>A0ABX3P082</accession>
<dbReference type="InterPro" id="IPR012944">
    <property type="entry name" value="SusD_RagB_dom"/>
</dbReference>
<organism evidence="8 9">
    <name type="scientific">Niastella koreensis</name>
    <dbReference type="NCBI Taxonomy" id="354356"/>
    <lineage>
        <taxon>Bacteria</taxon>
        <taxon>Pseudomonadati</taxon>
        <taxon>Bacteroidota</taxon>
        <taxon>Chitinophagia</taxon>
        <taxon>Chitinophagales</taxon>
        <taxon>Chitinophagaceae</taxon>
        <taxon>Niastella</taxon>
    </lineage>
</organism>
<dbReference type="Proteomes" id="UP000192277">
    <property type="component" value="Unassembled WGS sequence"/>
</dbReference>
<keyword evidence="9" id="KW-1185">Reference proteome</keyword>
<proteinExistence type="inferred from homology"/>
<evidence type="ECO:0000256" key="2">
    <source>
        <dbReference type="ARBA" id="ARBA00006275"/>
    </source>
</evidence>
<dbReference type="Pfam" id="PF07980">
    <property type="entry name" value="SusD_RagB"/>
    <property type="match status" value="1"/>
</dbReference>
<protein>
    <recommendedName>
        <fullName evidence="10">RagB/SusD domain-containing protein</fullName>
    </recommendedName>
</protein>
<gene>
    <name evidence="8" type="ORF">A4D02_23510</name>
</gene>
<dbReference type="InterPro" id="IPR033985">
    <property type="entry name" value="SusD-like_N"/>
</dbReference>
<dbReference type="EMBL" id="LWBO01000004">
    <property type="protein sequence ID" value="OQP52167.1"/>
    <property type="molecule type" value="Genomic_DNA"/>
</dbReference>
<evidence type="ECO:0000259" key="7">
    <source>
        <dbReference type="Pfam" id="PF14322"/>
    </source>
</evidence>
<evidence type="ECO:0000256" key="3">
    <source>
        <dbReference type="ARBA" id="ARBA00022729"/>
    </source>
</evidence>
<keyword evidence="3" id="KW-0732">Signal</keyword>
<feature type="domain" description="RagB/SusD" evidence="6">
    <location>
        <begin position="337"/>
        <end position="433"/>
    </location>
</feature>
<dbReference type="SUPFAM" id="SSF48452">
    <property type="entry name" value="TPR-like"/>
    <property type="match status" value="1"/>
</dbReference>
<evidence type="ECO:0000256" key="5">
    <source>
        <dbReference type="ARBA" id="ARBA00023237"/>
    </source>
</evidence>
<sequence>MKQLLYTLSALAVLATTACRKYVEISPVNVRQLKYTKDYQGLLYNSSQLMEKTYLYPLYASDEVWTADGTVWQTNLNINLGYAYCWLPKIWAETQEDPDYATQYQIIYNTNIVINEVMNSEGGTDAEKLKAYSEALVHRAHAYFTLVNIYAKQYDPATAATDPGVPVVLQTNFTSSLKRVSVEGVYNQIIGDLQTARPNLAVTSDVNTNPSQAAVYAMLSKVYLNERNFIKAGLYADSALQLKNTLVDLNAYAAAPTTYPNKSNDPETIFSKVVSSFVSTLPLSNEAVNLFDSVNDLRYRMFTQPGANIPVSNFTNRGTYKHRLANQGIYVGPKVPEIMLIKAECEARAGNTSTALTVLNNLRRKRFTTTGYTDLTAATAQDALQLVIMERRIELMGTGARWFDQRRLQKDNLISTVSRPFKGVTYTLAPGSNEYTFAIADKYILLNPEIEQTPR</sequence>
<feature type="domain" description="SusD-like N-terminal" evidence="7">
    <location>
        <begin position="70"/>
        <end position="224"/>
    </location>
</feature>
<name>A0ABX3P082_9BACT</name>
<dbReference type="PROSITE" id="PS51257">
    <property type="entry name" value="PROKAR_LIPOPROTEIN"/>
    <property type="match status" value="1"/>
</dbReference>
<dbReference type="Gene3D" id="1.25.40.390">
    <property type="match status" value="1"/>
</dbReference>
<evidence type="ECO:0008006" key="10">
    <source>
        <dbReference type="Google" id="ProtNLM"/>
    </source>
</evidence>
<keyword evidence="5" id="KW-0998">Cell outer membrane</keyword>
<comment type="similarity">
    <text evidence="2">Belongs to the SusD family.</text>
</comment>
<comment type="subcellular location">
    <subcellularLocation>
        <location evidence="1">Cell outer membrane</location>
    </subcellularLocation>
</comment>
<keyword evidence="4" id="KW-0472">Membrane</keyword>